<dbReference type="CDD" id="cd08233">
    <property type="entry name" value="butanediol_DH_like"/>
    <property type="match status" value="1"/>
</dbReference>
<keyword evidence="5" id="KW-0560">Oxidoreductase</keyword>
<evidence type="ECO:0000256" key="3">
    <source>
        <dbReference type="ARBA" id="ARBA00022723"/>
    </source>
</evidence>
<dbReference type="PANTHER" id="PTHR43161">
    <property type="entry name" value="SORBITOL DEHYDROGENASE"/>
    <property type="match status" value="1"/>
</dbReference>
<dbReference type="Proteomes" id="UP001221413">
    <property type="component" value="Unassembled WGS sequence"/>
</dbReference>
<evidence type="ECO:0000313" key="9">
    <source>
        <dbReference type="EMBL" id="KAJ6264994.1"/>
    </source>
</evidence>
<protein>
    <submittedName>
        <fullName evidence="9">(R,R)-butanediol dehydrogenase</fullName>
    </submittedName>
</protein>
<dbReference type="Pfam" id="PF08240">
    <property type="entry name" value="ADH_N"/>
    <property type="match status" value="1"/>
</dbReference>
<comment type="similarity">
    <text evidence="2 6">Belongs to the zinc-containing alcohol dehydrogenase family.</text>
</comment>
<dbReference type="InterPro" id="IPR011032">
    <property type="entry name" value="GroES-like_sf"/>
</dbReference>
<keyword evidence="4 6" id="KW-0862">Zinc</keyword>
<dbReference type="InterPro" id="IPR002328">
    <property type="entry name" value="ADH_Zn_CS"/>
</dbReference>
<feature type="domain" description="Alcohol dehydrogenase-like C-terminal" evidence="7">
    <location>
        <begin position="200"/>
        <end position="336"/>
    </location>
</feature>
<comment type="cofactor">
    <cofactor evidence="1 6">
        <name>Zn(2+)</name>
        <dbReference type="ChEBI" id="CHEBI:29105"/>
    </cofactor>
</comment>
<dbReference type="Gene3D" id="3.90.180.10">
    <property type="entry name" value="Medium-chain alcohol dehydrogenases, catalytic domain"/>
    <property type="match status" value="1"/>
</dbReference>
<evidence type="ECO:0000256" key="4">
    <source>
        <dbReference type="ARBA" id="ARBA00022833"/>
    </source>
</evidence>
<sequence length="377" mass="40224">MSGSMKALRFHGQKDLRVDAVPVPELQAGQVKVKPEWCGICGSDLHEYIAGPIIIPTPEKPHHLTGCGYPVIMGHEFAGEIVELGPGVEPGRLKVGMKVCIEPTLFDDACPPCLDNRRNLCDKGGFFGLSGWGGGFSEYVCLKEKVIHPLPENVPTHIGGTNNHGKSIAALVEPLSVAWHAVKASDHSPDYSSLIIGAGPIGLAVLLCLLAKGSRRILISEVSPQRIKHALDIASAHPDVEIVVLDPTQVDVVAKAKELCTEGIQGPNVVYDCAGVQKSIDTAIAAVRKGGLVCNVAVWEKPASINLNTLVFGEKKIFGVATFREGDFPEVIEAIAGGKIRNPEKLITAKVALDDAVKDGFDALLKSRDHVKILVHP</sequence>
<evidence type="ECO:0000256" key="2">
    <source>
        <dbReference type="ARBA" id="ARBA00008072"/>
    </source>
</evidence>
<gene>
    <name evidence="9" type="ORF">Dda_1149</name>
</gene>
<evidence type="ECO:0000259" key="8">
    <source>
        <dbReference type="Pfam" id="PF08240"/>
    </source>
</evidence>
<dbReference type="InterPro" id="IPR036291">
    <property type="entry name" value="NAD(P)-bd_dom_sf"/>
</dbReference>
<dbReference type="Gene3D" id="3.40.50.720">
    <property type="entry name" value="NAD(P)-binding Rossmann-like Domain"/>
    <property type="match status" value="1"/>
</dbReference>
<name>A0AAD6J7A6_DREDA</name>
<evidence type="ECO:0000256" key="6">
    <source>
        <dbReference type="RuleBase" id="RU361277"/>
    </source>
</evidence>
<accession>A0AAD6J7A6</accession>
<feature type="domain" description="Alcohol dehydrogenase-like N-terminal" evidence="8">
    <location>
        <begin position="28"/>
        <end position="152"/>
    </location>
</feature>
<comment type="caution">
    <text evidence="9">The sequence shown here is derived from an EMBL/GenBank/DDBJ whole genome shotgun (WGS) entry which is preliminary data.</text>
</comment>
<dbReference type="GO" id="GO:0008270">
    <property type="term" value="F:zinc ion binding"/>
    <property type="evidence" value="ECO:0007669"/>
    <property type="project" value="InterPro"/>
</dbReference>
<evidence type="ECO:0000313" key="10">
    <source>
        <dbReference type="Proteomes" id="UP001221413"/>
    </source>
</evidence>
<organism evidence="9 10">
    <name type="scientific">Drechslerella dactyloides</name>
    <name type="common">Nematode-trapping fungus</name>
    <name type="synonym">Arthrobotrys dactyloides</name>
    <dbReference type="NCBI Taxonomy" id="74499"/>
    <lineage>
        <taxon>Eukaryota</taxon>
        <taxon>Fungi</taxon>
        <taxon>Dikarya</taxon>
        <taxon>Ascomycota</taxon>
        <taxon>Pezizomycotina</taxon>
        <taxon>Orbiliomycetes</taxon>
        <taxon>Orbiliales</taxon>
        <taxon>Orbiliaceae</taxon>
        <taxon>Drechslerella</taxon>
    </lineage>
</organism>
<dbReference type="Pfam" id="PF00107">
    <property type="entry name" value="ADH_zinc_N"/>
    <property type="match status" value="1"/>
</dbReference>
<dbReference type="PANTHER" id="PTHR43161:SF23">
    <property type="entry name" value="(R,R)-BUTANEDIOL DEHYDROGENASE-RELATED"/>
    <property type="match status" value="1"/>
</dbReference>
<keyword evidence="10" id="KW-1185">Reference proteome</keyword>
<reference evidence="9" key="1">
    <citation type="submission" date="2023-01" db="EMBL/GenBank/DDBJ databases">
        <title>The chitinases involved in constricting ring structure development in the nematode-trapping fungus Drechslerella dactyloides.</title>
        <authorList>
            <person name="Wang R."/>
            <person name="Zhang L."/>
            <person name="Tang P."/>
            <person name="Li S."/>
            <person name="Liang L."/>
        </authorList>
    </citation>
    <scope>NUCLEOTIDE SEQUENCE</scope>
    <source>
        <strain evidence="9">YMF1.00031</strain>
    </source>
</reference>
<dbReference type="GO" id="GO:0034079">
    <property type="term" value="P:butanediol biosynthetic process"/>
    <property type="evidence" value="ECO:0007669"/>
    <property type="project" value="TreeGrafter"/>
</dbReference>
<proteinExistence type="inferred from homology"/>
<dbReference type="AlphaFoldDB" id="A0AAD6J7A6"/>
<dbReference type="InterPro" id="IPR013154">
    <property type="entry name" value="ADH-like_N"/>
</dbReference>
<evidence type="ECO:0000256" key="1">
    <source>
        <dbReference type="ARBA" id="ARBA00001947"/>
    </source>
</evidence>
<dbReference type="InterPro" id="IPR013149">
    <property type="entry name" value="ADH-like_C"/>
</dbReference>
<dbReference type="SUPFAM" id="SSF50129">
    <property type="entry name" value="GroES-like"/>
    <property type="match status" value="1"/>
</dbReference>
<dbReference type="EMBL" id="JAQGDS010000001">
    <property type="protein sequence ID" value="KAJ6264994.1"/>
    <property type="molecule type" value="Genomic_DNA"/>
</dbReference>
<dbReference type="GO" id="GO:0000721">
    <property type="term" value="F:(R,R)-butanediol dehydrogenase activity"/>
    <property type="evidence" value="ECO:0007669"/>
    <property type="project" value="TreeGrafter"/>
</dbReference>
<dbReference type="PROSITE" id="PS00059">
    <property type="entry name" value="ADH_ZINC"/>
    <property type="match status" value="1"/>
</dbReference>
<evidence type="ECO:0000256" key="5">
    <source>
        <dbReference type="ARBA" id="ARBA00023002"/>
    </source>
</evidence>
<keyword evidence="3 6" id="KW-0479">Metal-binding</keyword>
<dbReference type="SUPFAM" id="SSF51735">
    <property type="entry name" value="NAD(P)-binding Rossmann-fold domains"/>
    <property type="match status" value="1"/>
</dbReference>
<dbReference type="GO" id="GO:0005737">
    <property type="term" value="C:cytoplasm"/>
    <property type="evidence" value="ECO:0007669"/>
    <property type="project" value="TreeGrafter"/>
</dbReference>
<evidence type="ECO:0000259" key="7">
    <source>
        <dbReference type="Pfam" id="PF00107"/>
    </source>
</evidence>